<protein>
    <recommendedName>
        <fullName evidence="2">RAVE complex protein Rav1 C-terminal domain-containing protein</fullName>
    </recommendedName>
</protein>
<keyword evidence="1" id="KW-0732">Signal</keyword>
<evidence type="ECO:0000313" key="4">
    <source>
        <dbReference type="Proteomes" id="UP000268014"/>
    </source>
</evidence>
<dbReference type="EMBL" id="UZAF01018581">
    <property type="protein sequence ID" value="VDO52892.1"/>
    <property type="molecule type" value="Genomic_DNA"/>
</dbReference>
<dbReference type="GO" id="GO:0043291">
    <property type="term" value="C:RAVE complex"/>
    <property type="evidence" value="ECO:0007669"/>
    <property type="project" value="TreeGrafter"/>
</dbReference>
<feature type="signal peptide" evidence="1">
    <location>
        <begin position="1"/>
        <end position="16"/>
    </location>
</feature>
<organism evidence="3 4">
    <name type="scientific">Haemonchus placei</name>
    <name type="common">Barber's pole worm</name>
    <dbReference type="NCBI Taxonomy" id="6290"/>
    <lineage>
        <taxon>Eukaryota</taxon>
        <taxon>Metazoa</taxon>
        <taxon>Ecdysozoa</taxon>
        <taxon>Nematoda</taxon>
        <taxon>Chromadorea</taxon>
        <taxon>Rhabditida</taxon>
        <taxon>Rhabditina</taxon>
        <taxon>Rhabditomorpha</taxon>
        <taxon>Strongyloidea</taxon>
        <taxon>Trichostrongylidae</taxon>
        <taxon>Haemonchus</taxon>
    </lineage>
</organism>
<reference evidence="3 4" key="1">
    <citation type="submission" date="2018-11" db="EMBL/GenBank/DDBJ databases">
        <authorList>
            <consortium name="Pathogen Informatics"/>
        </authorList>
    </citation>
    <scope>NUCLEOTIDE SEQUENCE [LARGE SCALE GENOMIC DNA]</scope>
    <source>
        <strain evidence="3 4">MHpl1</strain>
    </source>
</reference>
<gene>
    <name evidence="3" type="ORF">HPLM_LOCUS14466</name>
</gene>
<dbReference type="STRING" id="6290.A0A3P7ZUC0"/>
<dbReference type="InterPro" id="IPR052208">
    <property type="entry name" value="DmX-like/RAVE_component"/>
</dbReference>
<evidence type="ECO:0000259" key="2">
    <source>
        <dbReference type="Pfam" id="PF12234"/>
    </source>
</evidence>
<dbReference type="AlphaFoldDB" id="A0A3P7ZUC0"/>
<accession>A0A3P7ZUC0</accession>
<keyword evidence="4" id="KW-1185">Reference proteome</keyword>
<dbReference type="PANTHER" id="PTHR13950">
    <property type="entry name" value="RABCONNECTIN-RELATED"/>
    <property type="match status" value="1"/>
</dbReference>
<evidence type="ECO:0000256" key="1">
    <source>
        <dbReference type="SAM" id="SignalP"/>
    </source>
</evidence>
<dbReference type="PANTHER" id="PTHR13950:SF9">
    <property type="entry name" value="RABCONNECTIN-3A"/>
    <property type="match status" value="1"/>
</dbReference>
<dbReference type="GO" id="GO:0007035">
    <property type="term" value="P:vacuolar acidification"/>
    <property type="evidence" value="ECO:0007669"/>
    <property type="project" value="TreeGrafter"/>
</dbReference>
<feature type="chain" id="PRO_5018109607" description="RAVE complex protein Rav1 C-terminal domain-containing protein" evidence="1">
    <location>
        <begin position="17"/>
        <end position="245"/>
    </location>
</feature>
<proteinExistence type="predicted"/>
<feature type="domain" description="RAVE complex protein Rav1 C-terminal" evidence="2">
    <location>
        <begin position="57"/>
        <end position="228"/>
    </location>
</feature>
<evidence type="ECO:0000313" key="3">
    <source>
        <dbReference type="EMBL" id="VDO52892.1"/>
    </source>
</evidence>
<dbReference type="Proteomes" id="UP000268014">
    <property type="component" value="Unassembled WGS sequence"/>
</dbReference>
<dbReference type="InterPro" id="IPR022033">
    <property type="entry name" value="Rav1p_C"/>
</dbReference>
<name>A0A3P7ZUC0_HAEPC</name>
<dbReference type="Pfam" id="PF12234">
    <property type="entry name" value="Rav1p_C"/>
    <property type="match status" value="1"/>
</dbReference>
<dbReference type="OrthoDB" id="342131at2759"/>
<sequence>MIGFELFSLLMYGVWCSEFGRPLPGVQSYSNIVSLGRTNSSNYERSLSYPLDTISVDGLFEAARLASPMLPQYHPKQLTVLLNAGRTERVKAILLNVLSALEQRQVSVQNPLSRAATMKRMSTVIAMQEKSSDEGQVYPDYKEIDEIAPLPLHSIVAADMESCVEFRKGESTRNVLMTNDSKQPVPTAFSVRHNRLLTELLTHTHLPGLSSVDQMHLLAIADTLSHFSADDVDELSLANAGEVGL</sequence>